<dbReference type="InterPro" id="IPR036291">
    <property type="entry name" value="NAD(P)-bd_dom_sf"/>
</dbReference>
<evidence type="ECO:0000256" key="2">
    <source>
        <dbReference type="ARBA" id="ARBA00009463"/>
    </source>
</evidence>
<dbReference type="PANTHER" id="PTHR48075">
    <property type="entry name" value="3-HYDROXYACYL-COA DEHYDROGENASE FAMILY PROTEIN"/>
    <property type="match status" value="1"/>
</dbReference>
<dbReference type="Pfam" id="PF00725">
    <property type="entry name" value="3HCDH"/>
    <property type="match status" value="1"/>
</dbReference>
<dbReference type="SUPFAM" id="SSF48179">
    <property type="entry name" value="6-phosphogluconate dehydrogenase C-terminal domain-like"/>
    <property type="match status" value="1"/>
</dbReference>
<accession>A0A7M4DGX6</accession>
<dbReference type="PROSITE" id="PS00067">
    <property type="entry name" value="3HCDH"/>
    <property type="match status" value="1"/>
</dbReference>
<dbReference type="InterPro" id="IPR008927">
    <property type="entry name" value="6-PGluconate_DH-like_C_sf"/>
</dbReference>
<feature type="binding site" evidence="5">
    <location>
        <position position="94"/>
    </location>
    <ligand>
        <name>NAD(+)</name>
        <dbReference type="ChEBI" id="CHEBI:57540"/>
    </ligand>
</feature>
<dbReference type="GO" id="GO:0008691">
    <property type="term" value="F:3-hydroxybutyryl-CoA dehydrogenase activity"/>
    <property type="evidence" value="ECO:0007669"/>
    <property type="project" value="UniProtKB-EC"/>
</dbReference>
<dbReference type="EC" id="1.1.1.157" evidence="8"/>
<feature type="domain" description="3-hydroxyacyl-CoA dehydrogenase C-terminal" evidence="6">
    <location>
        <begin position="188"/>
        <end position="284"/>
    </location>
</feature>
<dbReference type="RefSeq" id="WP_156740180.1">
    <property type="nucleotide sequence ID" value="NZ_CACRYJ010000017.1"/>
</dbReference>
<name>A0A7M4DGX6_9MICO</name>
<feature type="binding site" evidence="5">
    <location>
        <position position="145"/>
    </location>
    <ligand>
        <name>NAD(+)</name>
        <dbReference type="ChEBI" id="CHEBI:57540"/>
    </ligand>
</feature>
<dbReference type="GO" id="GO:0070403">
    <property type="term" value="F:NAD+ binding"/>
    <property type="evidence" value="ECO:0007669"/>
    <property type="project" value="InterPro"/>
</dbReference>
<dbReference type="InterPro" id="IPR013328">
    <property type="entry name" value="6PGD_dom2"/>
</dbReference>
<comment type="caution">
    <text evidence="8">The sequence shown here is derived from an EMBL/GenBank/DDBJ whole genome shotgun (WGS) entry which is preliminary data.</text>
</comment>
<dbReference type="Gene3D" id="1.10.1040.10">
    <property type="entry name" value="N-(1-d-carboxylethyl)-l-norvaline Dehydrogenase, domain 2"/>
    <property type="match status" value="1"/>
</dbReference>
<dbReference type="Proteomes" id="UP000419743">
    <property type="component" value="Unassembled WGS sequence"/>
</dbReference>
<dbReference type="PIRSF" id="PIRSF000105">
    <property type="entry name" value="HCDH"/>
    <property type="match status" value="1"/>
</dbReference>
<evidence type="ECO:0000313" key="8">
    <source>
        <dbReference type="EMBL" id="VZO36169.1"/>
    </source>
</evidence>
<evidence type="ECO:0000256" key="4">
    <source>
        <dbReference type="PIRSR" id="PIRSR000105-1"/>
    </source>
</evidence>
<dbReference type="SUPFAM" id="SSF51735">
    <property type="entry name" value="NAD(P)-binding Rossmann-fold domains"/>
    <property type="match status" value="1"/>
</dbReference>
<dbReference type="GO" id="GO:0006631">
    <property type="term" value="P:fatty acid metabolic process"/>
    <property type="evidence" value="ECO:0007669"/>
    <property type="project" value="InterPro"/>
</dbReference>
<proteinExistence type="inferred from homology"/>
<protein>
    <submittedName>
        <fullName evidence="8">Putative 3-hydroxybutyryl-CoA dehydrogenase</fullName>
        <ecNumber evidence="8">1.1.1.157</ecNumber>
    </submittedName>
</protein>
<feature type="domain" description="3-hydroxyacyl-CoA dehydrogenase NAD binding" evidence="7">
    <location>
        <begin position="6"/>
        <end position="185"/>
    </location>
</feature>
<evidence type="ECO:0000256" key="3">
    <source>
        <dbReference type="ARBA" id="ARBA00023002"/>
    </source>
</evidence>
<dbReference type="InterPro" id="IPR006176">
    <property type="entry name" value="3-OHacyl-CoA_DH_NAD-bd"/>
</dbReference>
<evidence type="ECO:0000313" key="9">
    <source>
        <dbReference type="Proteomes" id="UP000419743"/>
    </source>
</evidence>
<dbReference type="EMBL" id="CACRYJ010000017">
    <property type="protein sequence ID" value="VZO36169.1"/>
    <property type="molecule type" value="Genomic_DNA"/>
</dbReference>
<dbReference type="AlphaFoldDB" id="A0A7M4DGX6"/>
<sequence length="324" mass="33746">MRTITTVAVIGSGYMGGGIAQTLADAGLAVRIADATADLARAAHARILAEAAELESSGLMPGGHAGRVRDHLTWSESLPAAVDGADFIEEAVPEDPGTKRRVLAEISAAASPTALIGTNTSTIPLARLADAVSNPSRFLVVHFSNPAHLVPGVELVAGAQTADSTVATIRSMLTGIGRPSAVVADAPGFVLNRVQYAMVKEALLIVQEGHASPEDVDTILRSTLGFRAAFFGPLAMLDMAGLDVYADSFRLLADALGDRFTPPEILTDAADAGRHGMKNGAGLWRDYTEADTGAIQAWRAQAYSRMSALLADLPPAPTLTRRTA</sequence>
<dbReference type="InterPro" id="IPR006108">
    <property type="entry name" value="3HC_DH_C"/>
</dbReference>
<dbReference type="Pfam" id="PF02737">
    <property type="entry name" value="3HCDH_N"/>
    <property type="match status" value="1"/>
</dbReference>
<evidence type="ECO:0000259" key="7">
    <source>
        <dbReference type="Pfam" id="PF02737"/>
    </source>
</evidence>
<keyword evidence="5" id="KW-0520">NAD</keyword>
<feature type="binding site" evidence="5">
    <location>
        <position position="121"/>
    </location>
    <ligand>
        <name>NAD(+)</name>
        <dbReference type="ChEBI" id="CHEBI:57540"/>
    </ligand>
</feature>
<feature type="binding site" evidence="5">
    <location>
        <position position="99"/>
    </location>
    <ligand>
        <name>NAD(+)</name>
        <dbReference type="ChEBI" id="CHEBI:57540"/>
    </ligand>
</feature>
<evidence type="ECO:0000256" key="5">
    <source>
        <dbReference type="PIRSR" id="PIRSR000105-2"/>
    </source>
</evidence>
<comment type="similarity">
    <text evidence="2">Belongs to the 3-hydroxyacyl-CoA dehydrogenase family.</text>
</comment>
<feature type="binding site" evidence="5">
    <location>
        <position position="34"/>
    </location>
    <ligand>
        <name>NAD(+)</name>
        <dbReference type="ChEBI" id="CHEBI:57540"/>
    </ligand>
</feature>
<keyword evidence="3 8" id="KW-0560">Oxidoreductase</keyword>
<reference evidence="8 9" key="1">
    <citation type="submission" date="2019-11" db="EMBL/GenBank/DDBJ databases">
        <authorList>
            <person name="Criscuolo A."/>
        </authorList>
    </citation>
    <scope>NUCLEOTIDE SEQUENCE [LARGE SCALE GENOMIC DNA]</scope>
    <source>
        <strain evidence="8">CIP111667</strain>
    </source>
</reference>
<feature type="binding site" evidence="5">
    <location>
        <begin position="11"/>
        <end position="16"/>
    </location>
    <ligand>
        <name>NAD(+)</name>
        <dbReference type="ChEBI" id="CHEBI:57540"/>
    </ligand>
</feature>
<evidence type="ECO:0000256" key="1">
    <source>
        <dbReference type="ARBA" id="ARBA00005086"/>
    </source>
</evidence>
<keyword evidence="9" id="KW-1185">Reference proteome</keyword>
<gene>
    <name evidence="8" type="primary">mmgB</name>
    <name evidence="8" type="ORF">HALOF300_01373</name>
</gene>
<feature type="binding site" evidence="5">
    <location>
        <position position="278"/>
    </location>
    <ligand>
        <name>NAD(+)</name>
        <dbReference type="ChEBI" id="CHEBI:57540"/>
    </ligand>
</feature>
<organism evidence="8 9">
    <name type="scientific">Occultella aeris</name>
    <dbReference type="NCBI Taxonomy" id="2761496"/>
    <lineage>
        <taxon>Bacteria</taxon>
        <taxon>Bacillati</taxon>
        <taxon>Actinomycetota</taxon>
        <taxon>Actinomycetes</taxon>
        <taxon>Micrococcales</taxon>
        <taxon>Ruaniaceae</taxon>
        <taxon>Occultella</taxon>
    </lineage>
</organism>
<dbReference type="Gene3D" id="3.40.50.720">
    <property type="entry name" value="NAD(P)-binding Rossmann-like Domain"/>
    <property type="match status" value="1"/>
</dbReference>
<feature type="site" description="Important for catalytic activity" evidence="4">
    <location>
        <position position="142"/>
    </location>
</feature>
<dbReference type="InterPro" id="IPR006180">
    <property type="entry name" value="3-OHacyl-CoA_DH_CS"/>
</dbReference>
<dbReference type="PANTHER" id="PTHR48075:SF5">
    <property type="entry name" value="3-HYDROXYBUTYRYL-COA DEHYDROGENASE"/>
    <property type="match status" value="1"/>
</dbReference>
<evidence type="ECO:0000259" key="6">
    <source>
        <dbReference type="Pfam" id="PF00725"/>
    </source>
</evidence>
<dbReference type="InterPro" id="IPR022694">
    <property type="entry name" value="3-OHacyl-CoA_DH"/>
</dbReference>
<comment type="pathway">
    <text evidence="1">Lipid metabolism; butanoate metabolism.</text>
</comment>